<evidence type="ECO:0000313" key="3">
    <source>
        <dbReference type="Proteomes" id="UP000767238"/>
    </source>
</evidence>
<protein>
    <recommendedName>
        <fullName evidence="1">DUF7587 domain-containing protein</fullName>
    </recommendedName>
</protein>
<dbReference type="PANTHER" id="PTHR40781">
    <property type="match status" value="1"/>
</dbReference>
<organism evidence="2 3">
    <name type="scientific">Aureobasidium melanogenum</name>
    <name type="common">Aureobasidium pullulans var. melanogenum</name>
    <dbReference type="NCBI Taxonomy" id="46634"/>
    <lineage>
        <taxon>Eukaryota</taxon>
        <taxon>Fungi</taxon>
        <taxon>Dikarya</taxon>
        <taxon>Ascomycota</taxon>
        <taxon>Pezizomycotina</taxon>
        <taxon>Dothideomycetes</taxon>
        <taxon>Dothideomycetidae</taxon>
        <taxon>Dothideales</taxon>
        <taxon>Saccotheciaceae</taxon>
        <taxon>Aureobasidium</taxon>
    </lineage>
</organism>
<dbReference type="EMBL" id="JAHFYH010000202">
    <property type="protein sequence ID" value="KAH0209893.1"/>
    <property type="molecule type" value="Genomic_DNA"/>
</dbReference>
<dbReference type="Gene3D" id="3.90.210.10">
    <property type="entry name" value="Heat-Labile Enterotoxin, subunit A"/>
    <property type="match status" value="1"/>
</dbReference>
<gene>
    <name evidence="2" type="ORF">KCV03_g10230</name>
</gene>
<evidence type="ECO:0000313" key="2">
    <source>
        <dbReference type="EMBL" id="KAH0209893.1"/>
    </source>
</evidence>
<dbReference type="AlphaFoldDB" id="A0A9P8G5A5"/>
<reference evidence="2" key="1">
    <citation type="journal article" date="2021" name="J Fungi (Basel)">
        <title>Virulence traits and population genomics of the black yeast Aureobasidium melanogenum.</title>
        <authorList>
            <person name="Cernosa A."/>
            <person name="Sun X."/>
            <person name="Gostincar C."/>
            <person name="Fang C."/>
            <person name="Gunde-Cimerman N."/>
            <person name="Song Z."/>
        </authorList>
    </citation>
    <scope>NUCLEOTIDE SEQUENCE</scope>
    <source>
        <strain evidence="2">EXF-8016</strain>
    </source>
</reference>
<dbReference type="Proteomes" id="UP000767238">
    <property type="component" value="Unassembled WGS sequence"/>
</dbReference>
<dbReference type="InterPro" id="IPR056009">
    <property type="entry name" value="DUF7587"/>
</dbReference>
<comment type="caution">
    <text evidence="2">The sequence shown here is derived from an EMBL/GenBank/DDBJ whole genome shotgun (WGS) entry which is preliminary data.</text>
</comment>
<feature type="non-terminal residue" evidence="2">
    <location>
        <position position="1"/>
    </location>
</feature>
<dbReference type="Pfam" id="PF24494">
    <property type="entry name" value="DUF7587"/>
    <property type="match status" value="1"/>
</dbReference>
<accession>A0A9P8G5A5</accession>
<sequence length="149" mass="17538">MPYFEENPLVFFRVQDDGSQAQYCKHTGILSRNQSHASFDPCLPETQHSIQNHLDWASKEPSAFISVYSDLTTAFEEAGRRLVNGHEDVVIMEIDTREGHEMAQYRNIRRLAHRCGIWVPQRAWNNSKHEWLFLHRVPDSMIVRFYNPH</sequence>
<evidence type="ECO:0000259" key="1">
    <source>
        <dbReference type="Pfam" id="PF24494"/>
    </source>
</evidence>
<feature type="domain" description="DUF7587" evidence="1">
    <location>
        <begin position="8"/>
        <end position="143"/>
    </location>
</feature>
<reference evidence="2" key="2">
    <citation type="submission" date="2021-08" db="EMBL/GenBank/DDBJ databases">
        <authorList>
            <person name="Gostincar C."/>
            <person name="Sun X."/>
            <person name="Song Z."/>
            <person name="Gunde-Cimerman N."/>
        </authorList>
    </citation>
    <scope>NUCLEOTIDE SEQUENCE</scope>
    <source>
        <strain evidence="2">EXF-8016</strain>
    </source>
</reference>
<proteinExistence type="predicted"/>
<dbReference type="PANTHER" id="PTHR40781:SF1">
    <property type="match status" value="1"/>
</dbReference>
<name>A0A9P8G5A5_AURME</name>